<gene>
    <name evidence="1" type="ORF">QJS04_geneDACA022428</name>
</gene>
<organism evidence="1 2">
    <name type="scientific">Acorus gramineus</name>
    <name type="common">Dwarf sweet flag</name>
    <dbReference type="NCBI Taxonomy" id="55184"/>
    <lineage>
        <taxon>Eukaryota</taxon>
        <taxon>Viridiplantae</taxon>
        <taxon>Streptophyta</taxon>
        <taxon>Embryophyta</taxon>
        <taxon>Tracheophyta</taxon>
        <taxon>Spermatophyta</taxon>
        <taxon>Magnoliopsida</taxon>
        <taxon>Liliopsida</taxon>
        <taxon>Acoraceae</taxon>
        <taxon>Acorus</taxon>
    </lineage>
</organism>
<evidence type="ECO:0000313" key="1">
    <source>
        <dbReference type="EMBL" id="KAK1272911.1"/>
    </source>
</evidence>
<name>A0AAV9B940_ACOGR</name>
<comment type="caution">
    <text evidence="1">The sequence shown here is derived from an EMBL/GenBank/DDBJ whole genome shotgun (WGS) entry which is preliminary data.</text>
</comment>
<dbReference type="EMBL" id="JAUJYN010000004">
    <property type="protein sequence ID" value="KAK1272911.1"/>
    <property type="molecule type" value="Genomic_DNA"/>
</dbReference>
<proteinExistence type="predicted"/>
<keyword evidence="2" id="KW-1185">Reference proteome</keyword>
<reference evidence="1" key="1">
    <citation type="journal article" date="2023" name="Nat. Commun.">
        <title>Diploid and tetraploid genomes of Acorus and the evolution of monocots.</title>
        <authorList>
            <person name="Ma L."/>
            <person name="Liu K.W."/>
            <person name="Li Z."/>
            <person name="Hsiao Y.Y."/>
            <person name="Qi Y."/>
            <person name="Fu T."/>
            <person name="Tang G.D."/>
            <person name="Zhang D."/>
            <person name="Sun W.H."/>
            <person name="Liu D.K."/>
            <person name="Li Y."/>
            <person name="Chen G.Z."/>
            <person name="Liu X.D."/>
            <person name="Liao X.Y."/>
            <person name="Jiang Y.T."/>
            <person name="Yu X."/>
            <person name="Hao Y."/>
            <person name="Huang J."/>
            <person name="Zhao X.W."/>
            <person name="Ke S."/>
            <person name="Chen Y.Y."/>
            <person name="Wu W.L."/>
            <person name="Hsu J.L."/>
            <person name="Lin Y.F."/>
            <person name="Huang M.D."/>
            <person name="Li C.Y."/>
            <person name="Huang L."/>
            <person name="Wang Z.W."/>
            <person name="Zhao X."/>
            <person name="Zhong W.Y."/>
            <person name="Peng D.H."/>
            <person name="Ahmad S."/>
            <person name="Lan S."/>
            <person name="Zhang J.S."/>
            <person name="Tsai W.C."/>
            <person name="Van de Peer Y."/>
            <person name="Liu Z.J."/>
        </authorList>
    </citation>
    <scope>NUCLEOTIDE SEQUENCE</scope>
    <source>
        <strain evidence="1">SCP</strain>
    </source>
</reference>
<reference evidence="1" key="2">
    <citation type="submission" date="2023-06" db="EMBL/GenBank/DDBJ databases">
        <authorList>
            <person name="Ma L."/>
            <person name="Liu K.-W."/>
            <person name="Li Z."/>
            <person name="Hsiao Y.-Y."/>
            <person name="Qi Y."/>
            <person name="Fu T."/>
            <person name="Tang G."/>
            <person name="Zhang D."/>
            <person name="Sun W.-H."/>
            <person name="Liu D.-K."/>
            <person name="Li Y."/>
            <person name="Chen G.-Z."/>
            <person name="Liu X.-D."/>
            <person name="Liao X.-Y."/>
            <person name="Jiang Y.-T."/>
            <person name="Yu X."/>
            <person name="Hao Y."/>
            <person name="Huang J."/>
            <person name="Zhao X.-W."/>
            <person name="Ke S."/>
            <person name="Chen Y.-Y."/>
            <person name="Wu W.-L."/>
            <person name="Hsu J.-L."/>
            <person name="Lin Y.-F."/>
            <person name="Huang M.-D."/>
            <person name="Li C.-Y."/>
            <person name="Huang L."/>
            <person name="Wang Z.-W."/>
            <person name="Zhao X."/>
            <person name="Zhong W.-Y."/>
            <person name="Peng D.-H."/>
            <person name="Ahmad S."/>
            <person name="Lan S."/>
            <person name="Zhang J.-S."/>
            <person name="Tsai W.-C."/>
            <person name="Van De Peer Y."/>
            <person name="Liu Z.-J."/>
        </authorList>
    </citation>
    <scope>NUCLEOTIDE SEQUENCE</scope>
    <source>
        <strain evidence="1">SCP</strain>
        <tissue evidence="1">Leaves</tissue>
    </source>
</reference>
<protein>
    <submittedName>
        <fullName evidence="1">Uncharacterized protein</fullName>
    </submittedName>
</protein>
<accession>A0AAV9B940</accession>
<sequence>MKVFATSHAELTHKKGVRCISYLLNGISRRIKISTKIKKKNEKKRKEKKNSNLVYV</sequence>
<dbReference type="AlphaFoldDB" id="A0AAV9B940"/>
<dbReference type="Proteomes" id="UP001179952">
    <property type="component" value="Unassembled WGS sequence"/>
</dbReference>
<evidence type="ECO:0000313" key="2">
    <source>
        <dbReference type="Proteomes" id="UP001179952"/>
    </source>
</evidence>